<dbReference type="EMBL" id="JBHTIR010003880">
    <property type="protein sequence ID" value="MFD0855955.1"/>
    <property type="molecule type" value="Genomic_DNA"/>
</dbReference>
<protein>
    <submittedName>
        <fullName evidence="1">16S rRNA (Guanine(527)-N(7))-methyltransferase RsmG</fullName>
    </submittedName>
</protein>
<reference evidence="2" key="1">
    <citation type="journal article" date="2019" name="Int. J. Syst. Evol. Microbiol.">
        <title>The Global Catalogue of Microorganisms (GCM) 10K type strain sequencing project: providing services to taxonomists for standard genome sequencing and annotation.</title>
        <authorList>
            <consortium name="The Broad Institute Genomics Platform"/>
            <consortium name="The Broad Institute Genome Sequencing Center for Infectious Disease"/>
            <person name="Wu L."/>
            <person name="Ma J."/>
        </authorList>
    </citation>
    <scope>NUCLEOTIDE SEQUENCE [LARGE SCALE GENOMIC DNA]</scope>
    <source>
        <strain evidence="2">JCM 31696</strain>
    </source>
</reference>
<accession>A0ABW3CNX4</accession>
<sequence length="69" mass="7370">PGGELLALKGERAAAELADAKPVLDRFGVRTAELLHVGRGKVDPPTTLVRVVAERAPRRGKGSRKKRSS</sequence>
<evidence type="ECO:0000313" key="1">
    <source>
        <dbReference type="EMBL" id="MFD0855955.1"/>
    </source>
</evidence>
<dbReference type="Proteomes" id="UP001597083">
    <property type="component" value="Unassembled WGS sequence"/>
</dbReference>
<gene>
    <name evidence="1" type="ORF">ACFQ07_27195</name>
</gene>
<keyword evidence="2" id="KW-1185">Reference proteome</keyword>
<name>A0ABW3CNX4_9ACTN</name>
<feature type="non-terminal residue" evidence="1">
    <location>
        <position position="1"/>
    </location>
</feature>
<evidence type="ECO:0000313" key="2">
    <source>
        <dbReference type="Proteomes" id="UP001597083"/>
    </source>
</evidence>
<comment type="caution">
    <text evidence="1">The sequence shown here is derived from an EMBL/GenBank/DDBJ whole genome shotgun (WGS) entry which is preliminary data.</text>
</comment>
<organism evidence="1 2">
    <name type="scientific">Actinomadura adrarensis</name>
    <dbReference type="NCBI Taxonomy" id="1819600"/>
    <lineage>
        <taxon>Bacteria</taxon>
        <taxon>Bacillati</taxon>
        <taxon>Actinomycetota</taxon>
        <taxon>Actinomycetes</taxon>
        <taxon>Streptosporangiales</taxon>
        <taxon>Thermomonosporaceae</taxon>
        <taxon>Actinomadura</taxon>
    </lineage>
</organism>
<dbReference type="Gene3D" id="3.40.50.150">
    <property type="entry name" value="Vaccinia Virus protein VP39"/>
    <property type="match status" value="1"/>
</dbReference>
<dbReference type="InterPro" id="IPR029063">
    <property type="entry name" value="SAM-dependent_MTases_sf"/>
</dbReference>
<proteinExistence type="predicted"/>